<dbReference type="Proteomes" id="UP000676336">
    <property type="component" value="Unassembled WGS sequence"/>
</dbReference>
<evidence type="ECO:0000313" key="7">
    <source>
        <dbReference type="EMBL" id="CAF5211166.1"/>
    </source>
</evidence>
<sequence length="112" mass="13368">MPGVSIIKPLTGIDANLYENLKTFFNLQYPRYEILFCVQEHDNELIDIIERLREQYPRVDSQLFVGTQSSAVKLEHEVDEEQEYYDMPLVANPRDEKLRRKQVSLWKRIFCC</sequence>
<name>A0A8S3J155_9BILA</name>
<evidence type="ECO:0000256" key="5">
    <source>
        <dbReference type="ARBA" id="ARBA00022989"/>
    </source>
</evidence>
<proteinExistence type="predicted"/>
<dbReference type="PANTHER" id="PTHR12726">
    <property type="entry name" value="CERAMIDE GLUCOSYLTRANSFERASE"/>
    <property type="match status" value="1"/>
</dbReference>
<feature type="non-terminal residue" evidence="7">
    <location>
        <position position="1"/>
    </location>
</feature>
<gene>
    <name evidence="7" type="ORF">SMN809_LOCUS78400</name>
</gene>
<dbReference type="InterPro" id="IPR025993">
    <property type="entry name" value="Ceramide_glucosylTrfase"/>
</dbReference>
<dbReference type="AlphaFoldDB" id="A0A8S3J155"/>
<evidence type="ECO:0000256" key="2">
    <source>
        <dbReference type="ARBA" id="ARBA00022676"/>
    </source>
</evidence>
<organism evidence="7 8">
    <name type="scientific">Rotaria magnacalcarata</name>
    <dbReference type="NCBI Taxonomy" id="392030"/>
    <lineage>
        <taxon>Eukaryota</taxon>
        <taxon>Metazoa</taxon>
        <taxon>Spiralia</taxon>
        <taxon>Gnathifera</taxon>
        <taxon>Rotifera</taxon>
        <taxon>Eurotatoria</taxon>
        <taxon>Bdelloidea</taxon>
        <taxon>Philodinida</taxon>
        <taxon>Philodinidae</taxon>
        <taxon>Rotaria</taxon>
    </lineage>
</organism>
<comment type="caution">
    <text evidence="7">The sequence shown here is derived from an EMBL/GenBank/DDBJ whole genome shotgun (WGS) entry which is preliminary data.</text>
</comment>
<evidence type="ECO:0000256" key="3">
    <source>
        <dbReference type="ARBA" id="ARBA00022679"/>
    </source>
</evidence>
<protein>
    <submittedName>
        <fullName evidence="7">Uncharacterized protein</fullName>
    </submittedName>
</protein>
<dbReference type="GO" id="GO:0016020">
    <property type="term" value="C:membrane"/>
    <property type="evidence" value="ECO:0007669"/>
    <property type="project" value="UniProtKB-SubCell"/>
</dbReference>
<keyword evidence="5" id="KW-1133">Transmembrane helix</keyword>
<comment type="subcellular location">
    <subcellularLocation>
        <location evidence="1">Membrane</location>
        <topology evidence="1">Multi-pass membrane protein</topology>
    </subcellularLocation>
</comment>
<dbReference type="EMBL" id="CAJOBI010339728">
    <property type="protein sequence ID" value="CAF5211166.1"/>
    <property type="molecule type" value="Genomic_DNA"/>
</dbReference>
<evidence type="ECO:0000313" key="8">
    <source>
        <dbReference type="Proteomes" id="UP000676336"/>
    </source>
</evidence>
<reference evidence="7" key="1">
    <citation type="submission" date="2021-02" db="EMBL/GenBank/DDBJ databases">
        <authorList>
            <person name="Nowell W R."/>
        </authorList>
    </citation>
    <scope>NUCLEOTIDE SEQUENCE</scope>
</reference>
<dbReference type="GO" id="GO:0008120">
    <property type="term" value="F:ceramide glucosyltransferase activity"/>
    <property type="evidence" value="ECO:0007669"/>
    <property type="project" value="TreeGrafter"/>
</dbReference>
<keyword evidence="4" id="KW-0812">Transmembrane</keyword>
<accession>A0A8S3J155</accession>
<keyword evidence="2" id="KW-0328">Glycosyltransferase</keyword>
<keyword evidence="6" id="KW-0472">Membrane</keyword>
<evidence type="ECO:0000256" key="4">
    <source>
        <dbReference type="ARBA" id="ARBA00022692"/>
    </source>
</evidence>
<dbReference type="PANTHER" id="PTHR12726:SF0">
    <property type="entry name" value="CERAMIDE GLUCOSYLTRANSFERASE"/>
    <property type="match status" value="1"/>
</dbReference>
<keyword evidence="3" id="KW-0808">Transferase</keyword>
<evidence type="ECO:0000256" key="1">
    <source>
        <dbReference type="ARBA" id="ARBA00004141"/>
    </source>
</evidence>
<dbReference type="GO" id="GO:0006679">
    <property type="term" value="P:glucosylceramide biosynthetic process"/>
    <property type="evidence" value="ECO:0007669"/>
    <property type="project" value="TreeGrafter"/>
</dbReference>
<evidence type="ECO:0000256" key="6">
    <source>
        <dbReference type="ARBA" id="ARBA00023136"/>
    </source>
</evidence>